<dbReference type="Proteomes" id="UP001501565">
    <property type="component" value="Unassembled WGS sequence"/>
</dbReference>
<sequence>MNPYLTLLVFCFEQKKMDVYIRGIYQLCPALRSAYEKSNEFGARLSGDYLLELMDILILWVM</sequence>
<organism evidence="1 2">
    <name type="scientific">Litoribacillus peritrichatus</name>
    <dbReference type="NCBI Taxonomy" id="718191"/>
    <lineage>
        <taxon>Bacteria</taxon>
        <taxon>Pseudomonadati</taxon>
        <taxon>Pseudomonadota</taxon>
        <taxon>Gammaproteobacteria</taxon>
        <taxon>Oceanospirillales</taxon>
        <taxon>Oceanospirillaceae</taxon>
        <taxon>Litoribacillus</taxon>
    </lineage>
</organism>
<name>A0ABP7MS24_9GAMM</name>
<evidence type="ECO:0000313" key="1">
    <source>
        <dbReference type="EMBL" id="GAA3927346.1"/>
    </source>
</evidence>
<keyword evidence="2" id="KW-1185">Reference proteome</keyword>
<accession>A0ABP7MS24</accession>
<proteinExistence type="predicted"/>
<protein>
    <submittedName>
        <fullName evidence="1">Uncharacterized protein</fullName>
    </submittedName>
</protein>
<dbReference type="EMBL" id="BAABBN010000007">
    <property type="protein sequence ID" value="GAA3927346.1"/>
    <property type="molecule type" value="Genomic_DNA"/>
</dbReference>
<reference evidence="2" key="1">
    <citation type="journal article" date="2019" name="Int. J. Syst. Evol. Microbiol.">
        <title>The Global Catalogue of Microorganisms (GCM) 10K type strain sequencing project: providing services to taxonomists for standard genome sequencing and annotation.</title>
        <authorList>
            <consortium name="The Broad Institute Genomics Platform"/>
            <consortium name="The Broad Institute Genome Sequencing Center for Infectious Disease"/>
            <person name="Wu L."/>
            <person name="Ma J."/>
        </authorList>
    </citation>
    <scope>NUCLEOTIDE SEQUENCE [LARGE SCALE GENOMIC DNA]</scope>
    <source>
        <strain evidence="2">JCM 17551</strain>
    </source>
</reference>
<comment type="caution">
    <text evidence="1">The sequence shown here is derived from an EMBL/GenBank/DDBJ whole genome shotgun (WGS) entry which is preliminary data.</text>
</comment>
<gene>
    <name evidence="1" type="ORF">GCM10022277_24550</name>
</gene>
<evidence type="ECO:0000313" key="2">
    <source>
        <dbReference type="Proteomes" id="UP001501565"/>
    </source>
</evidence>